<keyword evidence="2 7" id="KW-0808">Transferase</keyword>
<dbReference type="InterPro" id="IPR001099">
    <property type="entry name" value="Chalcone/stilbene_synt_N"/>
</dbReference>
<dbReference type="Pfam" id="PF00195">
    <property type="entry name" value="Chal_sti_synt_N"/>
    <property type="match status" value="1"/>
</dbReference>
<dbReference type="PANTHER" id="PTHR11877:SF99">
    <property type="entry name" value="1,3,6,8-TETRAHYDROXYNAPHTHALENE SYNTHASE"/>
    <property type="match status" value="1"/>
</dbReference>
<keyword evidence="3 7" id="KW-0012">Acyltransferase</keyword>
<accession>A0A3S4N6N7</accession>
<name>A0A3S4N6N7_PSEFL</name>
<evidence type="ECO:0000259" key="5">
    <source>
        <dbReference type="Pfam" id="PF00195"/>
    </source>
</evidence>
<evidence type="ECO:0000313" key="7">
    <source>
        <dbReference type="EMBL" id="VEE45680.1"/>
    </source>
</evidence>
<dbReference type="PIRSF" id="PIRSF000451">
    <property type="entry name" value="PKS_III"/>
    <property type="match status" value="1"/>
</dbReference>
<dbReference type="Pfam" id="PF02797">
    <property type="entry name" value="Chal_sti_synt_C"/>
    <property type="match status" value="1"/>
</dbReference>
<dbReference type="PANTHER" id="PTHR11877">
    <property type="entry name" value="HYDROXYMETHYLGLUTARYL-COA SYNTHASE"/>
    <property type="match status" value="1"/>
</dbReference>
<feature type="domain" description="Chalcone/stilbene synthase N-terminal" evidence="5">
    <location>
        <begin position="11"/>
        <end position="200"/>
    </location>
</feature>
<evidence type="ECO:0000256" key="1">
    <source>
        <dbReference type="ARBA" id="ARBA00005531"/>
    </source>
</evidence>
<dbReference type="GO" id="GO:0016747">
    <property type="term" value="F:acyltransferase activity, transferring groups other than amino-acyl groups"/>
    <property type="evidence" value="ECO:0007669"/>
    <property type="project" value="InterPro"/>
</dbReference>
<dbReference type="EC" id="2.3.1.-" evidence="7"/>
<reference evidence="7 8" key="1">
    <citation type="submission" date="2018-12" db="EMBL/GenBank/DDBJ databases">
        <authorList>
            <consortium name="Pathogen Informatics"/>
        </authorList>
    </citation>
    <scope>NUCLEOTIDE SEQUENCE [LARGE SCALE GENOMIC DNA]</scope>
    <source>
        <strain evidence="7 8">NCTC10783</strain>
    </source>
</reference>
<evidence type="ECO:0000256" key="2">
    <source>
        <dbReference type="ARBA" id="ARBA00022679"/>
    </source>
</evidence>
<dbReference type="InterPro" id="IPR012328">
    <property type="entry name" value="Chalcone/stilbene_synt_C"/>
</dbReference>
<dbReference type="CDD" id="cd00831">
    <property type="entry name" value="CHS_like"/>
    <property type="match status" value="1"/>
</dbReference>
<evidence type="ECO:0000259" key="6">
    <source>
        <dbReference type="Pfam" id="PF02797"/>
    </source>
</evidence>
<sequence length="349" mass="38578">MSTLCLPHVLFPQHIITQQQMIEHLQQLHRDHPQLALAARMIRNTEVRQRHLLLPIEALTAHRGIARRSELYEQEARRMSSRAARQALRNAGLRPQDIRMVVVTSCTGFMMPSLTAHLINDLGLPGSTVQLPIAQLGCVAGAAAIARAYDFSRQGPDRHVLLVSLEFSSLCYQPQDAQLQSFVAGALFGDAVSACVLRADDGAKGFRVEATGSFFLPDSEHYIRYEVLDTGFHFRLDKAVMKAISAVAPEMERLSREHFDQVCARCDFFIFHTGGRRILDELVAHLTLAEEQVAPSRASLAEVGNVASVVVFDVLRRLFENPPEAGARGLLAAFGPGFSAEMALGQWTD</sequence>
<evidence type="ECO:0000256" key="4">
    <source>
        <dbReference type="PIRSR" id="PIRSR000451-1"/>
    </source>
</evidence>
<feature type="domain" description="Chalcone/stilbene synthase C-terminal" evidence="6">
    <location>
        <begin position="214"/>
        <end position="342"/>
    </location>
</feature>
<dbReference type="AlphaFoldDB" id="A0A3S4N6N7"/>
<evidence type="ECO:0000256" key="3">
    <source>
        <dbReference type="ARBA" id="ARBA00023315"/>
    </source>
</evidence>
<dbReference type="GO" id="GO:0030639">
    <property type="term" value="P:polyketide biosynthetic process"/>
    <property type="evidence" value="ECO:0007669"/>
    <property type="project" value="TreeGrafter"/>
</dbReference>
<dbReference type="EMBL" id="LR134300">
    <property type="protein sequence ID" value="VEE45680.1"/>
    <property type="molecule type" value="Genomic_DNA"/>
</dbReference>
<comment type="similarity">
    <text evidence="1">Belongs to the thiolase-like superfamily. Chalcone/stilbene synthases family.</text>
</comment>
<dbReference type="InterPro" id="IPR011141">
    <property type="entry name" value="Polyketide_synthase_type-III"/>
</dbReference>
<evidence type="ECO:0000313" key="8">
    <source>
        <dbReference type="Proteomes" id="UP000278078"/>
    </source>
</evidence>
<feature type="active site" description="Acyl-thioester intermediate" evidence="4">
    <location>
        <position position="138"/>
    </location>
</feature>
<organism evidence="7 8">
    <name type="scientific">Pseudomonas fluorescens</name>
    <dbReference type="NCBI Taxonomy" id="294"/>
    <lineage>
        <taxon>Bacteria</taxon>
        <taxon>Pseudomonadati</taxon>
        <taxon>Pseudomonadota</taxon>
        <taxon>Gammaproteobacteria</taxon>
        <taxon>Pseudomonadales</taxon>
        <taxon>Pseudomonadaceae</taxon>
        <taxon>Pseudomonas</taxon>
    </lineage>
</organism>
<dbReference type="Proteomes" id="UP000278078">
    <property type="component" value="Chromosome"/>
</dbReference>
<proteinExistence type="inferred from homology"/>
<dbReference type="SUPFAM" id="SSF53901">
    <property type="entry name" value="Thiolase-like"/>
    <property type="match status" value="2"/>
</dbReference>
<protein>
    <submittedName>
        <fullName evidence="7">PhlD</fullName>
        <ecNumber evidence="7">2.3.1.-</ecNumber>
    </submittedName>
</protein>
<dbReference type="InterPro" id="IPR016039">
    <property type="entry name" value="Thiolase-like"/>
</dbReference>
<dbReference type="Gene3D" id="3.40.47.10">
    <property type="match status" value="2"/>
</dbReference>
<gene>
    <name evidence="7" type="ORF">NCTC10783_01537</name>
</gene>